<reference evidence="2 3" key="2">
    <citation type="submission" date="2017-10" db="EMBL/GenBank/DDBJ databases">
        <title>Extensive intraspecific genome diversity in a model arbuscular mycorrhizal fungus.</title>
        <authorList>
            <person name="Chen E.C.H."/>
            <person name="Morin E."/>
            <person name="Baudet D."/>
            <person name="Noel J."/>
            <person name="Ndikumana S."/>
            <person name="Charron P."/>
            <person name="St-Onge C."/>
            <person name="Giorgi J."/>
            <person name="Grigoriev I.V."/>
            <person name="Roux C."/>
            <person name="Martin F.M."/>
            <person name="Corradi N."/>
        </authorList>
    </citation>
    <scope>NUCLEOTIDE SEQUENCE [LARGE SCALE GENOMIC DNA]</scope>
    <source>
        <strain evidence="2 3">C2</strain>
    </source>
</reference>
<evidence type="ECO:0000313" key="2">
    <source>
        <dbReference type="EMBL" id="PKK57398.1"/>
    </source>
</evidence>
<evidence type="ECO:0000313" key="3">
    <source>
        <dbReference type="Proteomes" id="UP000233469"/>
    </source>
</evidence>
<gene>
    <name evidence="2" type="ORF">RhiirC2_763956</name>
    <name evidence="1" type="ORF">RhiirC2_764521</name>
</gene>
<name>A0A2N1M708_9GLOM</name>
<reference evidence="2 3" key="1">
    <citation type="submission" date="2016-04" db="EMBL/GenBank/DDBJ databases">
        <title>Genome analyses suggest a sexual origin of heterokaryosis in a supposedly ancient asexual fungus.</title>
        <authorList>
            <person name="Ropars J."/>
            <person name="Sedzielewska K."/>
            <person name="Noel J."/>
            <person name="Charron P."/>
            <person name="Farinelli L."/>
            <person name="Marton T."/>
            <person name="Kruger M."/>
            <person name="Pelin A."/>
            <person name="Brachmann A."/>
            <person name="Corradi N."/>
        </authorList>
    </citation>
    <scope>NUCLEOTIDE SEQUENCE [LARGE SCALE GENOMIC DNA]</scope>
    <source>
        <strain evidence="2 3">C2</strain>
    </source>
</reference>
<organism evidence="2 3">
    <name type="scientific">Rhizophagus irregularis</name>
    <dbReference type="NCBI Taxonomy" id="588596"/>
    <lineage>
        <taxon>Eukaryota</taxon>
        <taxon>Fungi</taxon>
        <taxon>Fungi incertae sedis</taxon>
        <taxon>Mucoromycota</taxon>
        <taxon>Glomeromycotina</taxon>
        <taxon>Glomeromycetes</taxon>
        <taxon>Glomerales</taxon>
        <taxon>Glomeraceae</taxon>
        <taxon>Rhizophagus</taxon>
    </lineage>
</organism>
<accession>A0A2N1M708</accession>
<sequence length="54" mass="6363">MVIQQVYNYMGVNELRYPPMTITGFYTENTRSSGSQKPFHCNPNLHPYSRHMLI</sequence>
<dbReference type="AlphaFoldDB" id="A0A2N1M708"/>
<evidence type="ECO:0000313" key="1">
    <source>
        <dbReference type="EMBL" id="PKK55982.1"/>
    </source>
</evidence>
<dbReference type="EMBL" id="LLXL01004427">
    <property type="protein sequence ID" value="PKK57398.1"/>
    <property type="molecule type" value="Genomic_DNA"/>
</dbReference>
<dbReference type="Proteomes" id="UP000233469">
    <property type="component" value="Unassembled WGS sequence"/>
</dbReference>
<comment type="caution">
    <text evidence="2">The sequence shown here is derived from an EMBL/GenBank/DDBJ whole genome shotgun (WGS) entry which is preliminary data.</text>
</comment>
<proteinExistence type="predicted"/>
<dbReference type="EMBL" id="LLXL01006420">
    <property type="protein sequence ID" value="PKK55982.1"/>
    <property type="molecule type" value="Genomic_DNA"/>
</dbReference>
<protein>
    <submittedName>
        <fullName evidence="2">Uncharacterized protein</fullName>
    </submittedName>
</protein>